<evidence type="ECO:0000313" key="2">
    <source>
        <dbReference type="Proteomes" id="UP000199012"/>
    </source>
</evidence>
<dbReference type="AlphaFoldDB" id="A0A1I1AHL4"/>
<accession>A0A1I1AHL4</accession>
<keyword evidence="2" id="KW-1185">Reference proteome</keyword>
<name>A0A1I1AHL4_9CELL</name>
<protein>
    <submittedName>
        <fullName evidence="1">Uncharacterized protein</fullName>
    </submittedName>
</protein>
<reference evidence="1 2" key="1">
    <citation type="submission" date="2016-10" db="EMBL/GenBank/DDBJ databases">
        <authorList>
            <person name="de Groot N.N."/>
        </authorList>
    </citation>
    <scope>NUCLEOTIDE SEQUENCE [LARGE SCALE GENOMIC DNA]</scope>
    <source>
        <strain evidence="1 2">CGMCC 4.6945</strain>
    </source>
</reference>
<sequence>MPFAAIATDEHAAAGLWEASARLIGVDYQS</sequence>
<proteinExistence type="predicted"/>
<evidence type="ECO:0000313" key="1">
    <source>
        <dbReference type="EMBL" id="SFB36992.1"/>
    </source>
</evidence>
<gene>
    <name evidence="1" type="ORF">SAMN05421867_11820</name>
</gene>
<dbReference type="Proteomes" id="UP000199012">
    <property type="component" value="Unassembled WGS sequence"/>
</dbReference>
<dbReference type="EMBL" id="FOKA01000018">
    <property type="protein sequence ID" value="SFB36992.1"/>
    <property type="molecule type" value="Genomic_DNA"/>
</dbReference>
<organism evidence="1 2">
    <name type="scientific">Cellulomonas marina</name>
    <dbReference type="NCBI Taxonomy" id="988821"/>
    <lineage>
        <taxon>Bacteria</taxon>
        <taxon>Bacillati</taxon>
        <taxon>Actinomycetota</taxon>
        <taxon>Actinomycetes</taxon>
        <taxon>Micrococcales</taxon>
        <taxon>Cellulomonadaceae</taxon>
        <taxon>Cellulomonas</taxon>
    </lineage>
</organism>